<name>A0A0P1B905_9BASI</name>
<feature type="compositionally biased region" description="Pro residues" evidence="5">
    <location>
        <begin position="539"/>
        <end position="558"/>
    </location>
</feature>
<evidence type="ECO:0000256" key="2">
    <source>
        <dbReference type="ARBA" id="ARBA00022692"/>
    </source>
</evidence>
<evidence type="ECO:0000256" key="5">
    <source>
        <dbReference type="SAM" id="MobiDB-lite"/>
    </source>
</evidence>
<evidence type="ECO:0000256" key="4">
    <source>
        <dbReference type="ARBA" id="ARBA00023136"/>
    </source>
</evidence>
<evidence type="ECO:0000313" key="9">
    <source>
        <dbReference type="Proteomes" id="UP000054845"/>
    </source>
</evidence>
<proteinExistence type="predicted"/>
<feature type="region of interest" description="Disordered" evidence="5">
    <location>
        <begin position="87"/>
        <end position="167"/>
    </location>
</feature>
<evidence type="ECO:0000256" key="1">
    <source>
        <dbReference type="ARBA" id="ARBA00004141"/>
    </source>
</evidence>
<evidence type="ECO:0000259" key="7">
    <source>
        <dbReference type="Pfam" id="PF00892"/>
    </source>
</evidence>
<feature type="transmembrane region" description="Helical" evidence="6">
    <location>
        <begin position="484"/>
        <end position="502"/>
    </location>
</feature>
<evidence type="ECO:0000256" key="3">
    <source>
        <dbReference type="ARBA" id="ARBA00022989"/>
    </source>
</evidence>
<feature type="region of interest" description="Disordered" evidence="5">
    <location>
        <begin position="535"/>
        <end position="561"/>
    </location>
</feature>
<keyword evidence="2 6" id="KW-0812">Transmembrane</keyword>
<dbReference type="PANTHER" id="PTHR22911">
    <property type="entry name" value="ACYL-MALONYL CONDENSING ENZYME-RELATED"/>
    <property type="match status" value="1"/>
</dbReference>
<organism evidence="8 9">
    <name type="scientific">Ceraceosorus bombacis</name>
    <dbReference type="NCBI Taxonomy" id="401625"/>
    <lineage>
        <taxon>Eukaryota</taxon>
        <taxon>Fungi</taxon>
        <taxon>Dikarya</taxon>
        <taxon>Basidiomycota</taxon>
        <taxon>Ustilaginomycotina</taxon>
        <taxon>Exobasidiomycetes</taxon>
        <taxon>Ceraceosorales</taxon>
        <taxon>Ceraceosoraceae</taxon>
        <taxon>Ceraceosorus</taxon>
    </lineage>
</organism>
<evidence type="ECO:0000313" key="8">
    <source>
        <dbReference type="EMBL" id="CEH12020.1"/>
    </source>
</evidence>
<dbReference type="InterPro" id="IPR037185">
    <property type="entry name" value="EmrE-like"/>
</dbReference>
<dbReference type="STRING" id="401625.A0A0P1B905"/>
<accession>A0A0P1B905</accession>
<dbReference type="SUPFAM" id="SSF103481">
    <property type="entry name" value="Multidrug resistance efflux transporter EmrE"/>
    <property type="match status" value="2"/>
</dbReference>
<keyword evidence="4 6" id="KW-0472">Membrane</keyword>
<protein>
    <submittedName>
        <fullName evidence="8">Permease of the drug/metabolite transporter (DMT) superfamily</fullName>
    </submittedName>
</protein>
<dbReference type="GO" id="GO:0016020">
    <property type="term" value="C:membrane"/>
    <property type="evidence" value="ECO:0007669"/>
    <property type="project" value="UniProtKB-SubCell"/>
</dbReference>
<feature type="compositionally biased region" description="Polar residues" evidence="5">
    <location>
        <begin position="138"/>
        <end position="147"/>
    </location>
</feature>
<dbReference type="Pfam" id="PF00892">
    <property type="entry name" value="EamA"/>
    <property type="match status" value="2"/>
</dbReference>
<keyword evidence="9" id="KW-1185">Reference proteome</keyword>
<feature type="transmembrane region" description="Helical" evidence="6">
    <location>
        <begin position="451"/>
        <end position="472"/>
    </location>
</feature>
<feature type="transmembrane region" description="Helical" evidence="6">
    <location>
        <begin position="415"/>
        <end position="439"/>
    </location>
</feature>
<feature type="region of interest" description="Disordered" evidence="5">
    <location>
        <begin position="225"/>
        <end position="259"/>
    </location>
</feature>
<feature type="transmembrane region" description="Helical" evidence="6">
    <location>
        <begin position="664"/>
        <end position="682"/>
    </location>
</feature>
<feature type="transmembrane region" description="Helical" evidence="6">
    <location>
        <begin position="632"/>
        <end position="652"/>
    </location>
</feature>
<feature type="transmembrane region" description="Helical" evidence="6">
    <location>
        <begin position="569"/>
        <end position="589"/>
    </location>
</feature>
<comment type="subcellular location">
    <subcellularLocation>
        <location evidence="1">Membrane</location>
        <topology evidence="1">Multi-pass membrane protein</topology>
    </subcellularLocation>
</comment>
<dbReference type="EMBL" id="CCYA01000118">
    <property type="protein sequence ID" value="CEH12020.1"/>
    <property type="molecule type" value="Genomic_DNA"/>
</dbReference>
<reference evidence="8 9" key="1">
    <citation type="submission" date="2014-09" db="EMBL/GenBank/DDBJ databases">
        <authorList>
            <person name="Magalhaes I.L.F."/>
            <person name="Oliveira U."/>
            <person name="Santos F.R."/>
            <person name="Vidigal T.H.D.A."/>
            <person name="Brescovit A.D."/>
            <person name="Santos A.J."/>
        </authorList>
    </citation>
    <scope>NUCLEOTIDE SEQUENCE [LARGE SCALE GENOMIC DNA]</scope>
</reference>
<dbReference type="OrthoDB" id="306876at2759"/>
<keyword evidence="3 6" id="KW-1133">Transmembrane helix</keyword>
<dbReference type="InterPro" id="IPR000620">
    <property type="entry name" value="EamA_dom"/>
</dbReference>
<evidence type="ECO:0000256" key="6">
    <source>
        <dbReference type="SAM" id="Phobius"/>
    </source>
</evidence>
<sequence length="717" mass="74286">MALTMLPAAADATAADATAADAQAHTHQTQHAIASAATLRELLASDPPPMLPAQVAVGSGATGSRGAAPPGRIEIIDYAYRRREAAAADSREVSSPMLRVSSTSSSSSEGEGEAEAEGESAGGGEGVGEGTDAGTAGITASISSLQSRESRPDTLTESASYTDDHDAAHTDAANDSYLALGQSYVSNASSFLHDAVQMLAPNDYLRAANAFEPLDEEAEAEVASLMSMSQSGSRTRTRTRTRTCSQAHSGILPGNRHFHSDDDRVGAAAAAAAAAASGLSLRQALEADDHASLSEHSSLISRHPMTYSQSASHGHDALNRYYAAPSLRGDASLFSLARTHASVMGEPLAAGETSITLREAMLSVSPTPSSNLGLILIALSQICYSCMNLFVTLLDAREGAEAPGRGYSDGLTPPLGALEVVFVETLIIWVACLAVMKIARTEHILLGPPGAVRYALAVRGIAGWLSTLFLYISLQMLALSDATTICFLSPLATGILATIFLAEPFTVRERIAGASSLLGVAMIARPAFIFGPRSAGQPGAPPAAPGDTPPQPDDPFPHSPQADDGSKQLIGVLAALASVATVAVAWVAQRLIGRRASTYHSITYFSGASWALSLACMLILRQPFVVPSTPLSAFFLVGVGIFSLCAQVFQTLGLQREKAGRAAVMSYLQIFFATTFQVLLLGTPLEPLSVAGACLILANGAWVAAAGGKEDGGVAMH</sequence>
<dbReference type="Proteomes" id="UP000054845">
    <property type="component" value="Unassembled WGS sequence"/>
</dbReference>
<dbReference type="AlphaFoldDB" id="A0A0P1B905"/>
<feature type="transmembrane region" description="Helical" evidence="6">
    <location>
        <begin position="601"/>
        <end position="620"/>
    </location>
</feature>
<dbReference type="PANTHER" id="PTHR22911:SF6">
    <property type="entry name" value="SOLUTE CARRIER FAMILY 35 MEMBER G1"/>
    <property type="match status" value="1"/>
</dbReference>
<feature type="compositionally biased region" description="Gly residues" evidence="5">
    <location>
        <begin position="120"/>
        <end position="131"/>
    </location>
</feature>
<feature type="domain" description="EamA" evidence="7">
    <location>
        <begin position="415"/>
        <end position="524"/>
    </location>
</feature>
<feature type="domain" description="EamA" evidence="7">
    <location>
        <begin position="570"/>
        <end position="698"/>
    </location>
</feature>